<dbReference type="Proteomes" id="UP000821837">
    <property type="component" value="Unassembled WGS sequence"/>
</dbReference>
<dbReference type="VEuPathDB" id="VectorBase:RSAN_048962"/>
<evidence type="ECO:0000313" key="2">
    <source>
        <dbReference type="EMBL" id="KAH7943489.1"/>
    </source>
</evidence>
<gene>
    <name evidence="2" type="ORF">HPB52_009093</name>
</gene>
<keyword evidence="3" id="KW-1185">Reference proteome</keyword>
<reference evidence="2" key="1">
    <citation type="journal article" date="2020" name="Cell">
        <title>Large-Scale Comparative Analyses of Tick Genomes Elucidate Their Genetic Diversity and Vector Capacities.</title>
        <authorList>
            <consortium name="Tick Genome and Microbiome Consortium (TIGMIC)"/>
            <person name="Jia N."/>
            <person name="Wang J."/>
            <person name="Shi W."/>
            <person name="Du L."/>
            <person name="Sun Y."/>
            <person name="Zhan W."/>
            <person name="Jiang J.F."/>
            <person name="Wang Q."/>
            <person name="Zhang B."/>
            <person name="Ji P."/>
            <person name="Bell-Sakyi L."/>
            <person name="Cui X.M."/>
            <person name="Yuan T.T."/>
            <person name="Jiang B.G."/>
            <person name="Yang W.F."/>
            <person name="Lam T.T."/>
            <person name="Chang Q.C."/>
            <person name="Ding S.J."/>
            <person name="Wang X.J."/>
            <person name="Zhu J.G."/>
            <person name="Ruan X.D."/>
            <person name="Zhao L."/>
            <person name="Wei J.T."/>
            <person name="Ye R.Z."/>
            <person name="Que T.C."/>
            <person name="Du C.H."/>
            <person name="Zhou Y.H."/>
            <person name="Cheng J.X."/>
            <person name="Dai P.F."/>
            <person name="Guo W.B."/>
            <person name="Han X.H."/>
            <person name="Huang E.J."/>
            <person name="Li L.F."/>
            <person name="Wei W."/>
            <person name="Gao Y.C."/>
            <person name="Liu J.Z."/>
            <person name="Shao H.Z."/>
            <person name="Wang X."/>
            <person name="Wang C.C."/>
            <person name="Yang T.C."/>
            <person name="Huo Q.B."/>
            <person name="Li W."/>
            <person name="Chen H.Y."/>
            <person name="Chen S.E."/>
            <person name="Zhou L.G."/>
            <person name="Ni X.B."/>
            <person name="Tian J.H."/>
            <person name="Sheng Y."/>
            <person name="Liu T."/>
            <person name="Pan Y.S."/>
            <person name="Xia L.Y."/>
            <person name="Li J."/>
            <person name="Zhao F."/>
            <person name="Cao W.C."/>
        </authorList>
    </citation>
    <scope>NUCLEOTIDE SEQUENCE</scope>
    <source>
        <strain evidence="2">Rsan-2018</strain>
    </source>
</reference>
<proteinExistence type="predicted"/>
<accession>A0A9D4PIN2</accession>
<evidence type="ECO:0008006" key="4">
    <source>
        <dbReference type="Google" id="ProtNLM"/>
    </source>
</evidence>
<reference evidence="2" key="2">
    <citation type="submission" date="2021-09" db="EMBL/GenBank/DDBJ databases">
        <authorList>
            <person name="Jia N."/>
            <person name="Wang J."/>
            <person name="Shi W."/>
            <person name="Du L."/>
            <person name="Sun Y."/>
            <person name="Zhan W."/>
            <person name="Jiang J."/>
            <person name="Wang Q."/>
            <person name="Zhang B."/>
            <person name="Ji P."/>
            <person name="Sakyi L.B."/>
            <person name="Cui X."/>
            <person name="Yuan T."/>
            <person name="Jiang B."/>
            <person name="Yang W."/>
            <person name="Lam T.T.-Y."/>
            <person name="Chang Q."/>
            <person name="Ding S."/>
            <person name="Wang X."/>
            <person name="Zhu J."/>
            <person name="Ruan X."/>
            <person name="Zhao L."/>
            <person name="Wei J."/>
            <person name="Que T."/>
            <person name="Du C."/>
            <person name="Cheng J."/>
            <person name="Dai P."/>
            <person name="Han X."/>
            <person name="Huang E."/>
            <person name="Gao Y."/>
            <person name="Liu J."/>
            <person name="Shao H."/>
            <person name="Ye R."/>
            <person name="Li L."/>
            <person name="Wei W."/>
            <person name="Wang X."/>
            <person name="Wang C."/>
            <person name="Huo Q."/>
            <person name="Li W."/>
            <person name="Guo W."/>
            <person name="Chen H."/>
            <person name="Chen S."/>
            <person name="Zhou L."/>
            <person name="Zhou L."/>
            <person name="Ni X."/>
            <person name="Tian J."/>
            <person name="Zhou Y."/>
            <person name="Sheng Y."/>
            <person name="Liu T."/>
            <person name="Pan Y."/>
            <person name="Xia L."/>
            <person name="Li J."/>
            <person name="Zhao F."/>
            <person name="Cao W."/>
        </authorList>
    </citation>
    <scope>NUCLEOTIDE SEQUENCE</scope>
    <source>
        <strain evidence="2">Rsan-2018</strain>
        <tissue evidence="2">Larvae</tissue>
    </source>
</reference>
<feature type="chain" id="PRO_5038384169" description="Secreted protein" evidence="1">
    <location>
        <begin position="20"/>
        <end position="112"/>
    </location>
</feature>
<name>A0A9D4PIN2_RHISA</name>
<dbReference type="EMBL" id="JABSTV010001253">
    <property type="protein sequence ID" value="KAH7943489.1"/>
    <property type="molecule type" value="Genomic_DNA"/>
</dbReference>
<organism evidence="2 3">
    <name type="scientific">Rhipicephalus sanguineus</name>
    <name type="common">Brown dog tick</name>
    <name type="synonym">Ixodes sanguineus</name>
    <dbReference type="NCBI Taxonomy" id="34632"/>
    <lineage>
        <taxon>Eukaryota</taxon>
        <taxon>Metazoa</taxon>
        <taxon>Ecdysozoa</taxon>
        <taxon>Arthropoda</taxon>
        <taxon>Chelicerata</taxon>
        <taxon>Arachnida</taxon>
        <taxon>Acari</taxon>
        <taxon>Parasitiformes</taxon>
        <taxon>Ixodida</taxon>
        <taxon>Ixodoidea</taxon>
        <taxon>Ixodidae</taxon>
        <taxon>Rhipicephalinae</taxon>
        <taxon>Rhipicephalus</taxon>
        <taxon>Rhipicephalus</taxon>
    </lineage>
</organism>
<comment type="caution">
    <text evidence="2">The sequence shown here is derived from an EMBL/GenBank/DDBJ whole genome shotgun (WGS) entry which is preliminary data.</text>
</comment>
<feature type="signal peptide" evidence="1">
    <location>
        <begin position="1"/>
        <end position="19"/>
    </location>
</feature>
<protein>
    <recommendedName>
        <fullName evidence="4">Secreted protein</fullName>
    </recommendedName>
</protein>
<evidence type="ECO:0000256" key="1">
    <source>
        <dbReference type="SAM" id="SignalP"/>
    </source>
</evidence>
<evidence type="ECO:0000313" key="3">
    <source>
        <dbReference type="Proteomes" id="UP000821837"/>
    </source>
</evidence>
<sequence length="112" mass="12370">MITAAVCHVLLPLLQTVCTVAPMEHAPSFYHYPNQIAVPLVLTLPEERTTTPDYWMLQPSWDSASKGTLSSPPTIKEQRPSRPLCGLGGCATTLTSNTLVFAVQRRLTKYDQ</sequence>
<dbReference type="AlphaFoldDB" id="A0A9D4PIN2"/>
<keyword evidence="1" id="KW-0732">Signal</keyword>